<comment type="caution">
    <text evidence="1">The sequence shown here is derived from an EMBL/GenBank/DDBJ whole genome shotgun (WGS) entry which is preliminary data.</text>
</comment>
<dbReference type="Proteomes" id="UP001292216">
    <property type="component" value="Unassembled WGS sequence"/>
</dbReference>
<dbReference type="EMBL" id="JAYERP010000001">
    <property type="protein sequence ID" value="MEA3571533.1"/>
    <property type="molecule type" value="Genomic_DNA"/>
</dbReference>
<accession>A0ABU5PNL1</accession>
<evidence type="ECO:0000313" key="2">
    <source>
        <dbReference type="Proteomes" id="UP001292216"/>
    </source>
</evidence>
<evidence type="ECO:0008006" key="3">
    <source>
        <dbReference type="Google" id="ProtNLM"/>
    </source>
</evidence>
<proteinExistence type="predicted"/>
<organism evidence="1 2">
    <name type="scientific">Paenibacillus phoenicis</name>
    <dbReference type="NCBI Taxonomy" id="554117"/>
    <lineage>
        <taxon>Bacteria</taxon>
        <taxon>Bacillati</taxon>
        <taxon>Bacillota</taxon>
        <taxon>Bacilli</taxon>
        <taxon>Bacillales</taxon>
        <taxon>Paenibacillaceae</taxon>
        <taxon>Paenibacillus</taxon>
    </lineage>
</organism>
<dbReference type="RefSeq" id="WP_260070198.1">
    <property type="nucleotide sequence ID" value="NZ_CBCSKM010000001.1"/>
</dbReference>
<sequence>MDVFHVSKRTIYYDMDKINHWLRQGGLAPVQYVRSRGFLLPESSRSQLPSMAQSMQPQQ</sequence>
<evidence type="ECO:0000313" key="1">
    <source>
        <dbReference type="EMBL" id="MEA3571533.1"/>
    </source>
</evidence>
<reference evidence="1 2" key="1">
    <citation type="submission" date="2023-12" db="EMBL/GenBank/DDBJ databases">
        <title>Whole genome sequencing of Paenibacillus phoenicis isolated from the Phoenix Mars Lander spacecraft assembly facility.</title>
        <authorList>
            <person name="Garcia A."/>
            <person name="Venkateswaran K."/>
        </authorList>
    </citation>
    <scope>NUCLEOTIDE SEQUENCE [LARGE SCALE GENOMIC DNA]</scope>
    <source>
        <strain evidence="1 2">3PO2SA</strain>
    </source>
</reference>
<name>A0ABU5PNL1_9BACL</name>
<keyword evidence="2" id="KW-1185">Reference proteome</keyword>
<gene>
    <name evidence="1" type="ORF">U9M73_16395</name>
</gene>
<protein>
    <recommendedName>
        <fullName evidence="3">Helix-turn-helix type 11 domain-containing protein</fullName>
    </recommendedName>
</protein>